<reference evidence="10 11" key="1">
    <citation type="submission" date="2022-07" db="EMBL/GenBank/DDBJ databases">
        <title>Genome-wide signatures of adaptation to extreme environments.</title>
        <authorList>
            <person name="Cho C.H."/>
            <person name="Yoon H.S."/>
        </authorList>
    </citation>
    <scope>NUCLEOTIDE SEQUENCE [LARGE SCALE GENOMIC DNA]</scope>
    <source>
        <strain evidence="10 11">DBV 063 E5</strain>
    </source>
</reference>
<dbReference type="AlphaFoldDB" id="A0AAV9IX95"/>
<evidence type="ECO:0000313" key="10">
    <source>
        <dbReference type="EMBL" id="KAK4536894.1"/>
    </source>
</evidence>
<name>A0AAV9IX95_CYACA</name>
<feature type="domain" description="S1-like" evidence="9">
    <location>
        <begin position="22"/>
        <end position="96"/>
    </location>
</feature>
<dbReference type="HAMAP" id="MF_00216">
    <property type="entry name" value="aIF_1A"/>
    <property type="match status" value="1"/>
</dbReference>
<accession>A0AAV9IX95</accession>
<organism evidence="10 11">
    <name type="scientific">Cyanidium caldarium</name>
    <name type="common">Red alga</name>
    <dbReference type="NCBI Taxonomy" id="2771"/>
    <lineage>
        <taxon>Eukaryota</taxon>
        <taxon>Rhodophyta</taxon>
        <taxon>Bangiophyceae</taxon>
        <taxon>Cyanidiales</taxon>
        <taxon>Cyanidiaceae</taxon>
        <taxon>Cyanidium</taxon>
    </lineage>
</organism>
<proteinExistence type="inferred from homology"/>
<dbReference type="SUPFAM" id="SSF50249">
    <property type="entry name" value="Nucleic acid-binding proteins"/>
    <property type="match status" value="1"/>
</dbReference>
<dbReference type="CDD" id="cd05793">
    <property type="entry name" value="S1_IF1A"/>
    <property type="match status" value="1"/>
</dbReference>
<dbReference type="GO" id="GO:0003743">
    <property type="term" value="F:translation initiation factor activity"/>
    <property type="evidence" value="ECO:0007669"/>
    <property type="project" value="UniProtKB-UniRule"/>
</dbReference>
<keyword evidence="3 5" id="KW-0648">Protein biosynthesis</keyword>
<evidence type="ECO:0000256" key="5">
    <source>
        <dbReference type="PROSITE-ProRule" id="PRU00181"/>
    </source>
</evidence>
<feature type="compositionally biased region" description="Basic residues" evidence="8">
    <location>
        <begin position="1"/>
        <end position="15"/>
    </location>
</feature>
<comment type="similarity">
    <text evidence="1 6">Belongs to the eIF-1A family.</text>
</comment>
<comment type="function">
    <text evidence="7">Seems to be required for maximal rate of protein biosynthesis. Enhances ribosome dissociation into subunits and stabilizes the binding of the initiator Met-tRNA(I) to 40 S ribosomal subunits.</text>
</comment>
<evidence type="ECO:0000256" key="8">
    <source>
        <dbReference type="SAM" id="MobiDB-lite"/>
    </source>
</evidence>
<dbReference type="PROSITE" id="PS01262">
    <property type="entry name" value="IF1A"/>
    <property type="match status" value="1"/>
</dbReference>
<keyword evidence="11" id="KW-1185">Reference proteome</keyword>
<keyword evidence="2 5" id="KW-0396">Initiation factor</keyword>
<dbReference type="PROSITE" id="PS50832">
    <property type="entry name" value="S1_IF1_TYPE"/>
    <property type="match status" value="1"/>
</dbReference>
<protein>
    <recommendedName>
        <fullName evidence="4">Eukaryotic translation initiation factor 4C</fullName>
    </recommendedName>
</protein>
<dbReference type="InterPro" id="IPR006196">
    <property type="entry name" value="RNA-binding_domain_S1_IF1"/>
</dbReference>
<dbReference type="EMBL" id="JANCYW010000010">
    <property type="protein sequence ID" value="KAK4536894.1"/>
    <property type="molecule type" value="Genomic_DNA"/>
</dbReference>
<evidence type="ECO:0000256" key="3">
    <source>
        <dbReference type="ARBA" id="ARBA00022917"/>
    </source>
</evidence>
<dbReference type="NCBIfam" id="TIGR00523">
    <property type="entry name" value="eIF-1A"/>
    <property type="match status" value="1"/>
</dbReference>
<feature type="region of interest" description="Disordered" evidence="8">
    <location>
        <begin position="135"/>
        <end position="157"/>
    </location>
</feature>
<evidence type="ECO:0000313" key="11">
    <source>
        <dbReference type="Proteomes" id="UP001301350"/>
    </source>
</evidence>
<dbReference type="Pfam" id="PF01176">
    <property type="entry name" value="eIF-1a"/>
    <property type="match status" value="1"/>
</dbReference>
<sequence length="157" mass="17668">MAKNKGKGGKNRRRGKNENDAMRREVDVKEEGQEYAQVLRMLGNGRCELYCFDGIRRLGHIRGKMRKKVWINVGDVVLVGLRDYQDDKCDIILKYTADEARTLQRKGELPDNIVLNEGTGDGGGADVEFDIEIGEAEDGLGKQPNRSDMPELDIDDI</sequence>
<comment type="caution">
    <text evidence="10">The sequence shown here is derived from an EMBL/GenBank/DDBJ whole genome shotgun (WGS) entry which is preliminary data.</text>
</comment>
<dbReference type="InterPro" id="IPR018104">
    <property type="entry name" value="TIF_eIF-1A_CS"/>
</dbReference>
<evidence type="ECO:0000256" key="7">
    <source>
        <dbReference type="RuleBase" id="RU004365"/>
    </source>
</evidence>
<dbReference type="SMART" id="SM00652">
    <property type="entry name" value="eIF1a"/>
    <property type="match status" value="1"/>
</dbReference>
<dbReference type="Proteomes" id="UP001301350">
    <property type="component" value="Unassembled WGS sequence"/>
</dbReference>
<dbReference type="GO" id="GO:0003723">
    <property type="term" value="F:RNA binding"/>
    <property type="evidence" value="ECO:0007669"/>
    <property type="project" value="InterPro"/>
</dbReference>
<dbReference type="InterPro" id="IPR012340">
    <property type="entry name" value="NA-bd_OB-fold"/>
</dbReference>
<feature type="compositionally biased region" description="Basic and acidic residues" evidence="8">
    <location>
        <begin position="16"/>
        <end position="26"/>
    </location>
</feature>
<dbReference type="Gene3D" id="2.40.50.140">
    <property type="entry name" value="Nucleic acid-binding proteins"/>
    <property type="match status" value="1"/>
</dbReference>
<evidence type="ECO:0000256" key="4">
    <source>
        <dbReference type="ARBA" id="ARBA00032507"/>
    </source>
</evidence>
<evidence type="ECO:0000259" key="9">
    <source>
        <dbReference type="PROSITE" id="PS50832"/>
    </source>
</evidence>
<dbReference type="PANTHER" id="PTHR21668">
    <property type="entry name" value="EIF-1A"/>
    <property type="match status" value="1"/>
</dbReference>
<gene>
    <name evidence="10" type="ORF">CDCA_CDCA10G2919</name>
</gene>
<evidence type="ECO:0000256" key="1">
    <source>
        <dbReference type="ARBA" id="ARBA00007392"/>
    </source>
</evidence>
<feature type="region of interest" description="Disordered" evidence="8">
    <location>
        <begin position="1"/>
        <end position="26"/>
    </location>
</feature>
<evidence type="ECO:0000256" key="2">
    <source>
        <dbReference type="ARBA" id="ARBA00022540"/>
    </source>
</evidence>
<evidence type="ECO:0000256" key="6">
    <source>
        <dbReference type="RuleBase" id="RU004364"/>
    </source>
</evidence>
<dbReference type="InterPro" id="IPR001253">
    <property type="entry name" value="TIF_eIF-1A"/>
</dbReference>